<dbReference type="AlphaFoldDB" id="C5J6P5"/>
<dbReference type="HOGENOM" id="CLU_3063640_0_0_14"/>
<accession>C5J6P5</accession>
<name>C5J6P5_MESCH</name>
<proteinExistence type="predicted"/>
<feature type="transmembrane region" description="Helical" evidence="1">
    <location>
        <begin position="35"/>
        <end position="52"/>
    </location>
</feature>
<dbReference type="Proteomes" id="UP000001491">
    <property type="component" value="Chromosome"/>
</dbReference>
<evidence type="ECO:0000313" key="3">
    <source>
        <dbReference type="Proteomes" id="UP000001491"/>
    </source>
</evidence>
<protein>
    <submittedName>
        <fullName evidence="2">Uncharacterized protein</fullName>
    </submittedName>
</protein>
<gene>
    <name evidence="2" type="ordered locus">MCJ_004520</name>
</gene>
<dbReference type="KEGG" id="mco:MCJ_004520"/>
<keyword evidence="1" id="KW-0812">Transmembrane</keyword>
<sequence length="53" mass="6520">MIFKQEKCLFKDEKILTNIQDLSEHFLKKTIKNNLVIYHLISVFESYFLFNFF</sequence>
<keyword evidence="3" id="KW-1185">Reference proteome</keyword>
<reference evidence="3" key="1">
    <citation type="journal article" date="2009" name="BMC Bioinformatics">
        <title>The Mycoplasma conjunctivae genome sequencing, annotation and analysis.</title>
        <authorList>
            <person name="Calderon-Copete S.P."/>
            <person name="Wigger G."/>
            <person name="Wunderlin C."/>
            <person name="Schmidheini T."/>
            <person name="Frey J."/>
            <person name="Quail M.A."/>
            <person name="Falquet L."/>
        </authorList>
    </citation>
    <scope>NUCLEOTIDE SEQUENCE [LARGE SCALE GENOMIC DNA]</scope>
    <source>
        <strain evidence="3">ATCC 25834 / NCTC 10147 / HRC/581</strain>
    </source>
</reference>
<keyword evidence="1" id="KW-0472">Membrane</keyword>
<evidence type="ECO:0000256" key="1">
    <source>
        <dbReference type="SAM" id="Phobius"/>
    </source>
</evidence>
<dbReference type="EMBL" id="FM864216">
    <property type="protein sequence ID" value="CAT05155.1"/>
    <property type="molecule type" value="Genomic_DNA"/>
</dbReference>
<evidence type="ECO:0000313" key="2">
    <source>
        <dbReference type="EMBL" id="CAT05155.1"/>
    </source>
</evidence>
<keyword evidence="1" id="KW-1133">Transmembrane helix</keyword>
<organism evidence="2 3">
    <name type="scientific">Mesomycoplasma conjunctivae (strain ATCC 25834 / NCTC 10147 / HRC/581)</name>
    <name type="common">Mycoplasma conjunctivae</name>
    <dbReference type="NCBI Taxonomy" id="572263"/>
    <lineage>
        <taxon>Bacteria</taxon>
        <taxon>Bacillati</taxon>
        <taxon>Mycoplasmatota</taxon>
        <taxon>Mycoplasmoidales</taxon>
        <taxon>Metamycoplasmataceae</taxon>
        <taxon>Mesomycoplasma</taxon>
    </lineage>
</organism>